<dbReference type="SUPFAM" id="SSF53383">
    <property type="entry name" value="PLP-dependent transferases"/>
    <property type="match status" value="1"/>
</dbReference>
<evidence type="ECO:0000313" key="10">
    <source>
        <dbReference type="EMBL" id="KJL27207.1"/>
    </source>
</evidence>
<dbReference type="InterPro" id="IPR000277">
    <property type="entry name" value="Cys/Met-Metab_PyrdxlP-dep_enz"/>
</dbReference>
<evidence type="ECO:0000313" key="11">
    <source>
        <dbReference type="Proteomes" id="UP000033725"/>
    </source>
</evidence>
<accession>A0A0F0L248</accession>
<sequence>MTAPLHPDTIAVHSGRSDLEGLGVHALPIDLSTTNPLPDIERGGDSYEAMATGGRPPADGSMVYARLWNPTVARFEEALAELEHAEAAVAFASGMAAMTAVILAHTGATGTRHVVAVRPLYGGTDHLLGSGLLGVETTYCHPDEVAAAVRPDTGLVVVETPANPTLDIADIADVVRQAGAVPVVVDNTFATPVLQNPIDLGAAMSLHSATKYLGGHGDVIAGVVACSEETAEALRRVRAVTGGLLHPLGAYLLHRGLTTLPVRVRHQQESARRIVQWLSDRPEVAEVFYPGLDGDPRGILERQMRGTGAMIAMRMRGGFAAASAVTTATVLFTHAVSLGGVDSLIQHPAALTHRPVPPEARPAADVLRLSIGLEDVDDLIADLAQAFTAVPAFDSEVPLSDRVTSSRDAHRGGGARLRGWLSARERSARPPHR</sequence>
<comment type="cofactor">
    <cofactor evidence="1 8">
        <name>pyridoxal 5'-phosphate</name>
        <dbReference type="ChEBI" id="CHEBI:597326"/>
    </cofactor>
</comment>
<dbReference type="PANTHER" id="PTHR11808">
    <property type="entry name" value="TRANS-SULFURATION ENZYME FAMILY MEMBER"/>
    <property type="match status" value="1"/>
</dbReference>
<dbReference type="Gene3D" id="3.90.1150.10">
    <property type="entry name" value="Aspartate Aminotransferase, domain 1"/>
    <property type="match status" value="1"/>
</dbReference>
<dbReference type="RefSeq" id="WP_082066161.1">
    <property type="nucleotide sequence ID" value="NZ_JYIV01000004.1"/>
</dbReference>
<reference evidence="10 11" key="1">
    <citation type="submission" date="2015-02" db="EMBL/GenBank/DDBJ databases">
        <title>Draft genome sequences of ten Microbacterium spp. with emphasis on heavy metal contaminated environments.</title>
        <authorList>
            <person name="Corretto E."/>
        </authorList>
    </citation>
    <scope>NUCLEOTIDE SEQUENCE [LARGE SCALE GENOMIC DNA]</scope>
    <source>
        <strain evidence="10 11">BEL163</strain>
    </source>
</reference>
<evidence type="ECO:0000256" key="8">
    <source>
        <dbReference type="RuleBase" id="RU362118"/>
    </source>
</evidence>
<gene>
    <name evidence="10" type="primary">mccB</name>
    <name evidence="10" type="ORF">RN51_00010</name>
</gene>
<dbReference type="GO" id="GO:0005737">
    <property type="term" value="C:cytoplasm"/>
    <property type="evidence" value="ECO:0007669"/>
    <property type="project" value="TreeGrafter"/>
</dbReference>
<name>A0A0F0L248_9MICO</name>
<dbReference type="AlphaFoldDB" id="A0A0F0L248"/>
<feature type="modified residue" description="N6-(pyridoxal phosphate)lysine" evidence="7">
    <location>
        <position position="211"/>
    </location>
</feature>
<comment type="catalytic activity">
    <reaction evidence="6">
        <text>L-methionine + H2O = methanethiol + 2-oxobutanoate + NH4(+)</text>
        <dbReference type="Rhea" id="RHEA:23800"/>
        <dbReference type="ChEBI" id="CHEBI:15377"/>
        <dbReference type="ChEBI" id="CHEBI:16007"/>
        <dbReference type="ChEBI" id="CHEBI:16763"/>
        <dbReference type="ChEBI" id="CHEBI:28938"/>
        <dbReference type="ChEBI" id="CHEBI:57844"/>
        <dbReference type="EC" id="4.4.1.11"/>
    </reaction>
    <physiologicalReaction direction="left-to-right" evidence="6">
        <dbReference type="Rhea" id="RHEA:23801"/>
    </physiologicalReaction>
</comment>
<evidence type="ECO:0000256" key="6">
    <source>
        <dbReference type="ARBA" id="ARBA00052699"/>
    </source>
</evidence>
<dbReference type="Proteomes" id="UP000033725">
    <property type="component" value="Unassembled WGS sequence"/>
</dbReference>
<comment type="similarity">
    <text evidence="8">Belongs to the trans-sulfuration enzymes family.</text>
</comment>
<organism evidence="10 11">
    <name type="scientific">Microbacterium oxydans</name>
    <dbReference type="NCBI Taxonomy" id="82380"/>
    <lineage>
        <taxon>Bacteria</taxon>
        <taxon>Bacillati</taxon>
        <taxon>Actinomycetota</taxon>
        <taxon>Actinomycetes</taxon>
        <taxon>Micrococcales</taxon>
        <taxon>Microbacteriaceae</taxon>
        <taxon>Microbacterium</taxon>
    </lineage>
</organism>
<evidence type="ECO:0000256" key="4">
    <source>
        <dbReference type="ARBA" id="ARBA00047199"/>
    </source>
</evidence>
<dbReference type="PATRIC" id="fig|82380.10.peg.8"/>
<proteinExistence type="inferred from homology"/>
<dbReference type="GO" id="GO:0030170">
    <property type="term" value="F:pyridoxal phosphate binding"/>
    <property type="evidence" value="ECO:0007669"/>
    <property type="project" value="InterPro"/>
</dbReference>
<dbReference type="EMBL" id="JYIV01000004">
    <property type="protein sequence ID" value="KJL27207.1"/>
    <property type="molecule type" value="Genomic_DNA"/>
</dbReference>
<evidence type="ECO:0000256" key="2">
    <source>
        <dbReference type="ARBA" id="ARBA00022898"/>
    </source>
</evidence>
<keyword evidence="2 7" id="KW-0663">Pyridoxal phosphate</keyword>
<dbReference type="FunFam" id="3.40.640.10:FF:000046">
    <property type="entry name" value="Cystathionine gamma-lyase"/>
    <property type="match status" value="1"/>
</dbReference>
<dbReference type="GO" id="GO:0047982">
    <property type="term" value="F:homocysteine desulfhydrase activity"/>
    <property type="evidence" value="ECO:0007669"/>
    <property type="project" value="UniProtKB-EC"/>
</dbReference>
<dbReference type="GO" id="GO:0004123">
    <property type="term" value="F:cystathionine gamma-lyase activity"/>
    <property type="evidence" value="ECO:0007669"/>
    <property type="project" value="TreeGrafter"/>
</dbReference>
<comment type="caution">
    <text evidence="10">The sequence shown here is derived from an EMBL/GenBank/DDBJ whole genome shotgun (WGS) entry which is preliminary data.</text>
</comment>
<dbReference type="PANTHER" id="PTHR11808:SF85">
    <property type="entry name" value="CYSTATHIONINE GAMMA-LYASE-RELATED"/>
    <property type="match status" value="1"/>
</dbReference>
<comment type="catalytic activity">
    <reaction evidence="5">
        <text>L-homocysteine + H2O = 2-oxobutanoate + hydrogen sulfide + NH4(+) + H(+)</text>
        <dbReference type="Rhea" id="RHEA:14501"/>
        <dbReference type="ChEBI" id="CHEBI:15377"/>
        <dbReference type="ChEBI" id="CHEBI:15378"/>
        <dbReference type="ChEBI" id="CHEBI:16763"/>
        <dbReference type="ChEBI" id="CHEBI:28938"/>
        <dbReference type="ChEBI" id="CHEBI:29919"/>
        <dbReference type="ChEBI" id="CHEBI:58199"/>
        <dbReference type="EC" id="4.4.1.2"/>
    </reaction>
    <physiologicalReaction direction="left-to-right" evidence="5">
        <dbReference type="Rhea" id="RHEA:14502"/>
    </physiologicalReaction>
</comment>
<dbReference type="InterPro" id="IPR015421">
    <property type="entry name" value="PyrdxlP-dep_Trfase_major"/>
</dbReference>
<evidence type="ECO:0000256" key="1">
    <source>
        <dbReference type="ARBA" id="ARBA00001933"/>
    </source>
</evidence>
<dbReference type="GO" id="GO:0019343">
    <property type="term" value="P:cysteine biosynthetic process via cystathionine"/>
    <property type="evidence" value="ECO:0007669"/>
    <property type="project" value="TreeGrafter"/>
</dbReference>
<dbReference type="GO" id="GO:0019346">
    <property type="term" value="P:transsulfuration"/>
    <property type="evidence" value="ECO:0007669"/>
    <property type="project" value="InterPro"/>
</dbReference>
<protein>
    <recommendedName>
        <fullName evidence="3">homocysteine desulfhydrase</fullName>
        <ecNumber evidence="3">4.4.1.2</ecNumber>
    </recommendedName>
    <alternativeName>
        <fullName evidence="4">Homocysteine desulfhydrase</fullName>
    </alternativeName>
</protein>
<evidence type="ECO:0000256" key="9">
    <source>
        <dbReference type="SAM" id="MobiDB-lite"/>
    </source>
</evidence>
<dbReference type="GO" id="GO:0018826">
    <property type="term" value="F:methionine gamma-lyase activity"/>
    <property type="evidence" value="ECO:0007669"/>
    <property type="project" value="UniProtKB-EC"/>
</dbReference>
<evidence type="ECO:0000256" key="3">
    <source>
        <dbReference type="ARBA" id="ARBA00047175"/>
    </source>
</evidence>
<dbReference type="InterPro" id="IPR015424">
    <property type="entry name" value="PyrdxlP-dep_Trfase"/>
</dbReference>
<evidence type="ECO:0000256" key="5">
    <source>
        <dbReference type="ARBA" id="ARBA00048780"/>
    </source>
</evidence>
<dbReference type="PIRSF" id="PIRSF001434">
    <property type="entry name" value="CGS"/>
    <property type="match status" value="1"/>
</dbReference>
<dbReference type="Pfam" id="PF01053">
    <property type="entry name" value="Cys_Met_Meta_PP"/>
    <property type="match status" value="1"/>
</dbReference>
<dbReference type="Gene3D" id="3.40.640.10">
    <property type="entry name" value="Type I PLP-dependent aspartate aminotransferase-like (Major domain)"/>
    <property type="match status" value="1"/>
</dbReference>
<feature type="compositionally biased region" description="Basic and acidic residues" evidence="9">
    <location>
        <begin position="423"/>
        <end position="433"/>
    </location>
</feature>
<feature type="region of interest" description="Disordered" evidence="9">
    <location>
        <begin position="401"/>
        <end position="433"/>
    </location>
</feature>
<dbReference type="EC" id="4.4.1.2" evidence="3"/>
<evidence type="ECO:0000256" key="7">
    <source>
        <dbReference type="PIRSR" id="PIRSR001434-2"/>
    </source>
</evidence>
<keyword evidence="10" id="KW-0456">Lyase</keyword>
<dbReference type="InterPro" id="IPR015422">
    <property type="entry name" value="PyrdxlP-dep_Trfase_small"/>
</dbReference>